<reference evidence="10 11" key="1">
    <citation type="submission" date="2015-07" db="EMBL/GenBank/DDBJ databases">
        <title>Genome sequence of Leptolinea tardivitalis DSM 16556.</title>
        <authorList>
            <person name="Hemp J."/>
            <person name="Ward L.M."/>
            <person name="Pace L.A."/>
            <person name="Fischer W.W."/>
        </authorList>
    </citation>
    <scope>NUCLEOTIDE SEQUENCE [LARGE SCALE GENOMIC DNA]</scope>
    <source>
        <strain evidence="10 11">YMTK-2</strain>
    </source>
</reference>
<sequence length="406" mass="44132">MMQLIKMAFRDLLRNKRRSFFSSLALGMGLALLLLMAATVSGEIRGAMDTSIRLDSGHLQVRAKTYDANKNSVAYEDLIANPNEVAAKIASLEPVSVATPRLFASGILSDRDETTGIRILGIDTSSPAMAPFKDGMLTGKYLENDDRSGILIGETLANKLSLKAGDAVNLLANTSNGDVDQQLFTIRGIFTTHTPAFDEYTVLMPLAKAQAITKTEDHASAIFVLLKNSDQVDNVKNALQTEQLQVVTYLKMNEVLLQTEEFSRGYMVLIYLIVLAITAAVIVNTLIMSVFERTREIGILSAIGMKSTRIMSLFFIESSFLAIGGIFAGLIIGGIMVYFASTVGFYIGNYGATSMLIGERIYAYLTLKDAIDLTIMAFIVAILAALYPAIMAARLEPVEAMRGGKI</sequence>
<evidence type="ECO:0000259" key="8">
    <source>
        <dbReference type="Pfam" id="PF02687"/>
    </source>
</evidence>
<dbReference type="EMBL" id="LGCK01000007">
    <property type="protein sequence ID" value="KPL72667.1"/>
    <property type="molecule type" value="Genomic_DNA"/>
</dbReference>
<feature type="domain" description="MacB-like periplasmic core" evidence="9">
    <location>
        <begin position="19"/>
        <end position="241"/>
    </location>
</feature>
<dbReference type="Proteomes" id="UP000050430">
    <property type="component" value="Unassembled WGS sequence"/>
</dbReference>
<keyword evidence="3" id="KW-1003">Cell membrane</keyword>
<comment type="caution">
    <text evidence="10">The sequence shown here is derived from an EMBL/GenBank/DDBJ whole genome shotgun (WGS) entry which is preliminary data.</text>
</comment>
<dbReference type="Pfam" id="PF02687">
    <property type="entry name" value="FtsX"/>
    <property type="match status" value="1"/>
</dbReference>
<evidence type="ECO:0000256" key="1">
    <source>
        <dbReference type="ARBA" id="ARBA00004651"/>
    </source>
</evidence>
<dbReference type="GO" id="GO:0044874">
    <property type="term" value="P:lipoprotein localization to outer membrane"/>
    <property type="evidence" value="ECO:0007669"/>
    <property type="project" value="TreeGrafter"/>
</dbReference>
<accession>A0A0P6WRF3</accession>
<evidence type="ECO:0000256" key="4">
    <source>
        <dbReference type="ARBA" id="ARBA00022692"/>
    </source>
</evidence>
<protein>
    <submittedName>
        <fullName evidence="10">Uncharacterized protein</fullName>
    </submittedName>
</protein>
<keyword evidence="5 7" id="KW-1133">Transmembrane helix</keyword>
<name>A0A0P6WRF3_9CHLR</name>
<feature type="transmembrane region" description="Helical" evidence="7">
    <location>
        <begin position="338"/>
        <end position="358"/>
    </location>
</feature>
<proteinExistence type="inferred from homology"/>
<dbReference type="InterPro" id="IPR051447">
    <property type="entry name" value="Lipoprotein-release_system"/>
</dbReference>
<dbReference type="Pfam" id="PF12704">
    <property type="entry name" value="MacB_PCD"/>
    <property type="match status" value="1"/>
</dbReference>
<dbReference type="RefSeq" id="WP_062421265.1">
    <property type="nucleotide sequence ID" value="NZ_BBYA01000008.1"/>
</dbReference>
<feature type="transmembrane region" description="Helical" evidence="7">
    <location>
        <begin position="370"/>
        <end position="390"/>
    </location>
</feature>
<keyword evidence="6 7" id="KW-0472">Membrane</keyword>
<dbReference type="PANTHER" id="PTHR30489">
    <property type="entry name" value="LIPOPROTEIN-RELEASING SYSTEM TRANSMEMBRANE PROTEIN LOLE"/>
    <property type="match status" value="1"/>
</dbReference>
<evidence type="ECO:0000256" key="5">
    <source>
        <dbReference type="ARBA" id="ARBA00022989"/>
    </source>
</evidence>
<dbReference type="InterPro" id="IPR003838">
    <property type="entry name" value="ABC3_permease_C"/>
</dbReference>
<comment type="similarity">
    <text evidence="2">Belongs to the ABC-4 integral membrane protein family. LolC/E subfamily.</text>
</comment>
<keyword evidence="11" id="KW-1185">Reference proteome</keyword>
<dbReference type="GO" id="GO:0098797">
    <property type="term" value="C:plasma membrane protein complex"/>
    <property type="evidence" value="ECO:0007669"/>
    <property type="project" value="TreeGrafter"/>
</dbReference>
<evidence type="ECO:0000256" key="3">
    <source>
        <dbReference type="ARBA" id="ARBA00022475"/>
    </source>
</evidence>
<dbReference type="OrthoDB" id="9770099at2"/>
<organism evidence="10 11">
    <name type="scientific">Leptolinea tardivitalis</name>
    <dbReference type="NCBI Taxonomy" id="229920"/>
    <lineage>
        <taxon>Bacteria</taxon>
        <taxon>Bacillati</taxon>
        <taxon>Chloroflexota</taxon>
        <taxon>Anaerolineae</taxon>
        <taxon>Anaerolineales</taxon>
        <taxon>Anaerolineaceae</taxon>
        <taxon>Leptolinea</taxon>
    </lineage>
</organism>
<evidence type="ECO:0000256" key="6">
    <source>
        <dbReference type="ARBA" id="ARBA00023136"/>
    </source>
</evidence>
<dbReference type="AlphaFoldDB" id="A0A0P6WRF3"/>
<evidence type="ECO:0000259" key="9">
    <source>
        <dbReference type="Pfam" id="PF12704"/>
    </source>
</evidence>
<evidence type="ECO:0000256" key="2">
    <source>
        <dbReference type="ARBA" id="ARBA00005236"/>
    </source>
</evidence>
<evidence type="ECO:0000313" key="10">
    <source>
        <dbReference type="EMBL" id="KPL72667.1"/>
    </source>
</evidence>
<dbReference type="InterPro" id="IPR025857">
    <property type="entry name" value="MacB_PCD"/>
</dbReference>
<feature type="domain" description="ABC3 transporter permease C-terminal" evidence="8">
    <location>
        <begin position="269"/>
        <end position="397"/>
    </location>
</feature>
<dbReference type="PANTHER" id="PTHR30489:SF0">
    <property type="entry name" value="LIPOPROTEIN-RELEASING SYSTEM TRANSMEMBRANE PROTEIN LOLE"/>
    <property type="match status" value="1"/>
</dbReference>
<feature type="transmembrane region" description="Helical" evidence="7">
    <location>
        <begin position="312"/>
        <end position="332"/>
    </location>
</feature>
<gene>
    <name evidence="10" type="ORF">ADM99_06145</name>
</gene>
<dbReference type="STRING" id="229920.ADM99_06145"/>
<evidence type="ECO:0000313" key="11">
    <source>
        <dbReference type="Proteomes" id="UP000050430"/>
    </source>
</evidence>
<feature type="transmembrane region" description="Helical" evidence="7">
    <location>
        <begin position="266"/>
        <end position="291"/>
    </location>
</feature>
<comment type="subcellular location">
    <subcellularLocation>
        <location evidence="1">Cell membrane</location>
        <topology evidence="1">Multi-pass membrane protein</topology>
    </subcellularLocation>
</comment>
<evidence type="ECO:0000256" key="7">
    <source>
        <dbReference type="SAM" id="Phobius"/>
    </source>
</evidence>
<keyword evidence="4 7" id="KW-0812">Transmembrane</keyword>